<feature type="transmembrane region" description="Helical" evidence="1">
    <location>
        <begin position="1109"/>
        <end position="1136"/>
    </location>
</feature>
<proteinExistence type="predicted"/>
<dbReference type="OrthoDB" id="199633at2759"/>
<dbReference type="Gene3D" id="1.10.1200.10">
    <property type="entry name" value="ACP-like"/>
    <property type="match status" value="1"/>
</dbReference>
<feature type="transmembrane region" description="Helical" evidence="1">
    <location>
        <begin position="1514"/>
        <end position="1540"/>
    </location>
</feature>
<dbReference type="InterPro" id="IPR009081">
    <property type="entry name" value="PP-bd_ACP"/>
</dbReference>
<dbReference type="InterPro" id="IPR020845">
    <property type="entry name" value="AMP-binding_CS"/>
</dbReference>
<dbReference type="InterPro" id="IPR000873">
    <property type="entry name" value="AMP-dep_synth/lig_dom"/>
</dbReference>
<dbReference type="PROSITE" id="PS00455">
    <property type="entry name" value="AMP_BINDING"/>
    <property type="match status" value="1"/>
</dbReference>
<dbReference type="Gene3D" id="3.40.50.12780">
    <property type="entry name" value="N-terminal domain of ligase-like"/>
    <property type="match status" value="1"/>
</dbReference>
<keyword evidence="4" id="KW-1185">Reference proteome</keyword>
<dbReference type="InterPro" id="IPR042099">
    <property type="entry name" value="ANL_N_sf"/>
</dbReference>
<dbReference type="Pfam" id="PF00550">
    <property type="entry name" value="PP-binding"/>
    <property type="match status" value="1"/>
</dbReference>
<dbReference type="SUPFAM" id="SSF47336">
    <property type="entry name" value="ACP-like"/>
    <property type="match status" value="1"/>
</dbReference>
<dbReference type="Gene3D" id="3.30.300.30">
    <property type="match status" value="1"/>
</dbReference>
<feature type="domain" description="Carrier" evidence="2">
    <location>
        <begin position="961"/>
        <end position="1035"/>
    </location>
</feature>
<dbReference type="PROSITE" id="PS50075">
    <property type="entry name" value="CARRIER"/>
    <property type="match status" value="1"/>
</dbReference>
<keyword evidence="1" id="KW-1133">Transmembrane helix</keyword>
<dbReference type="SUPFAM" id="SSF51161">
    <property type="entry name" value="Trimeric LpxA-like enzymes"/>
    <property type="match status" value="1"/>
</dbReference>
<feature type="transmembrane region" description="Helical" evidence="1">
    <location>
        <begin position="1317"/>
        <end position="1336"/>
    </location>
</feature>
<sequence>MTIFFSTILEALNYHALESPEKIVFTWVDIKCKEQNKITFKQLEDQSNAVAARLLKLGCKKGDRVMIAYPFGLEFLAGMFGAMKIGVIPCSIYPPNPNELKTDMPKFRRFAQDAGAKYALSTSAFATAMTAASILYKTGVAWIGTDKLSIKKSNPKKPKEYETFMGEPGGICLIQYTSGSTGSPKGVMISHQNLEENCRAGISVTDLDTSSEVALWVPQYHDMGLAGFMSCLYTGSHLVVASPLDFIAKPLLWSDMVETYMATHTAAPNFAYALLLKRLEQANRRADWSCMKATMFGAEPAQNHVVEAVAKTLSIQPGNVYNNYGLAESVVLLTGGPARPDAEGVVCCGAVDSPTIKLRIVEDGKEVENGHVGSIWAQSPRVAVGYFGQPELTISTFANALSGYEGTWLDTGDLGKVVDGQLYVTGRAKDLIIINGKNYYPTDVESSIDDAFGDIIRPGRTAAFQYGEDGIGITVEARKGFDKSVNKDLAMQIFNQVSELHGLFACEVVVLKLGVTPKTTSGKLKRNVIRQTTVAGHWKGSSVLLHLQRNTMPTVTMERSRTYPSNVLPGIVIEAVQAIECVPTMLDVYYSELNLDGIPGICESWFKAVKTTEAIKTMCSQILKHIEDKQPTICQLAHTLSENTDWILIEDTMDFLSQLVHQVFVLQWVTTFMMDSPECMKQKLHNDAEWEAQSHNAQAVPVELQEILEIPDKDPMYGKWPFFLWIKNRSVLALQKLILQSLASPEGPTIDSQVERINKLVCLNILEAVWLEQHNGLTNNSEVGRLLATFPILAARTKSDIVLMEHSTSTWKDQYIAWNMHVVAWIGDQNSSTWMLSKLLLPCIIGDVNAASSHARITSLYLVSQTTGRKIESQKVVNNPILSRRALHCFGKLNLSWAEKLGFYPPPPHSNNQLALASKNEMALNEEYWLSRFDQWGLVSLPAWLKVPSADTHVLEVPGHNTCPENISRYTNTIKSVFESDVDPSKTWFENGLTSLKSARLRNMVEEELHVVLPANFEQLYPTPNALSEFLVTSKGKSFPKQDIDNHPAIVANPPRITISKLQLGLMQFMGSIVILFLVLISILPSYFLASWVLDQCISAESGPYWCQIVWIILPLIFPLYILFFSLDVAFVKFVVIGMYQQKQIELLSWDYIRWWFMDRLIEVWESFVGQFVLETKFIWVFYWLLGADLAWSAKVESYIREFDLVKVGSYATVGYPIRCRKFSLSTGSSGPRLTFHPVIIGKDSQVSGMVSLGAVIGEGSKVEKLSVVEEGAIVPNGVLAKGNPACHGGPFEHSRSEVWQESLLDAFKIMWIFSEAYHFFALSYLVHITLIQVMHTWRYEIILHWFLLFQASSFLALLTSIPLKWVLIGKRDPCDEYGGSLYRQATNWACDFHFGVASWPLTPFFGQTRLWHIILFLHGLDVDIESCISNPYRIFLPSKVDFVKIRKSFVATSNMDLSKRGNGKIEIISSSIGYNANLRAGVKIMQSTIPPRSDVSDSIYDLNQSRKAFKSRFIMDLVLPEVLQILLNGILFLCFIPSFEIGLLALNSGSVGITSCGLAAAVVLQLFVWILLARALETIMLIPRRHGRLTGPFGIYINHVWQFRNGNWMAMLLYGTPMFGYYARMMGAEVDGDLWYYGNSLYEFTKLHFHGGTIVDDSHISGHYIDGNGLTLKDTFVSGLLHPGCYASAGSVVAGEENGPWKVFLNIGCRESMKSESDSDRCDSSISFPVSMSTTASAAAATCSMMEHSCADP</sequence>
<reference evidence="3" key="1">
    <citation type="submission" date="2020-06" db="EMBL/GenBank/DDBJ databases">
        <authorList>
            <consortium name="Plant Systems Biology data submission"/>
        </authorList>
    </citation>
    <scope>NUCLEOTIDE SEQUENCE</scope>
    <source>
        <strain evidence="3">D6</strain>
    </source>
</reference>
<evidence type="ECO:0000259" key="2">
    <source>
        <dbReference type="PROSITE" id="PS50075"/>
    </source>
</evidence>
<accession>A0A9N8HF30</accession>
<dbReference type="Proteomes" id="UP001153069">
    <property type="component" value="Unassembled WGS sequence"/>
</dbReference>
<protein>
    <submittedName>
        <fullName evidence="3">D-alanine--D-alanyl carrier protein ligase</fullName>
    </submittedName>
</protein>
<comment type="caution">
    <text evidence="3">The sequence shown here is derived from an EMBL/GenBank/DDBJ whole genome shotgun (WGS) entry which is preliminary data.</text>
</comment>
<feature type="transmembrane region" description="Helical" evidence="1">
    <location>
        <begin position="1552"/>
        <end position="1577"/>
    </location>
</feature>
<dbReference type="GO" id="GO:0016874">
    <property type="term" value="F:ligase activity"/>
    <property type="evidence" value="ECO:0007669"/>
    <property type="project" value="UniProtKB-KW"/>
</dbReference>
<dbReference type="PANTHER" id="PTHR22754:SF32">
    <property type="entry name" value="DISCO-INTERACTING PROTEIN 2"/>
    <property type="match status" value="1"/>
</dbReference>
<dbReference type="Gene3D" id="2.160.10.10">
    <property type="entry name" value="Hexapeptide repeat proteins"/>
    <property type="match status" value="1"/>
</dbReference>
<feature type="transmembrane region" description="Helical" evidence="1">
    <location>
        <begin position="1342"/>
        <end position="1362"/>
    </location>
</feature>
<dbReference type="PANTHER" id="PTHR22754">
    <property type="entry name" value="DISCO-INTERACTING PROTEIN 2 DIP2 -RELATED"/>
    <property type="match status" value="1"/>
</dbReference>
<keyword evidence="3" id="KW-0436">Ligase</keyword>
<dbReference type="EMBL" id="CAICTM010000328">
    <property type="protein sequence ID" value="CAB9508018.1"/>
    <property type="molecule type" value="Genomic_DNA"/>
</dbReference>
<feature type="transmembrane region" description="Helical" evidence="1">
    <location>
        <begin position="1066"/>
        <end position="1089"/>
    </location>
</feature>
<dbReference type="SUPFAM" id="SSF56801">
    <property type="entry name" value="Acetyl-CoA synthetase-like"/>
    <property type="match status" value="1"/>
</dbReference>
<organism evidence="3 4">
    <name type="scientific">Seminavis robusta</name>
    <dbReference type="NCBI Taxonomy" id="568900"/>
    <lineage>
        <taxon>Eukaryota</taxon>
        <taxon>Sar</taxon>
        <taxon>Stramenopiles</taxon>
        <taxon>Ochrophyta</taxon>
        <taxon>Bacillariophyta</taxon>
        <taxon>Bacillariophyceae</taxon>
        <taxon>Bacillariophycidae</taxon>
        <taxon>Naviculales</taxon>
        <taxon>Naviculaceae</taxon>
        <taxon>Seminavis</taxon>
    </lineage>
</organism>
<dbReference type="InterPro" id="IPR045851">
    <property type="entry name" value="AMP-bd_C_sf"/>
</dbReference>
<dbReference type="InterPro" id="IPR036736">
    <property type="entry name" value="ACP-like_sf"/>
</dbReference>
<dbReference type="Pfam" id="PF00501">
    <property type="entry name" value="AMP-binding"/>
    <property type="match status" value="1"/>
</dbReference>
<dbReference type="InterPro" id="IPR011004">
    <property type="entry name" value="Trimer_LpxA-like_sf"/>
</dbReference>
<evidence type="ECO:0000313" key="3">
    <source>
        <dbReference type="EMBL" id="CAB9508018.1"/>
    </source>
</evidence>
<evidence type="ECO:0000256" key="1">
    <source>
        <dbReference type="SAM" id="Phobius"/>
    </source>
</evidence>
<evidence type="ECO:0000313" key="4">
    <source>
        <dbReference type="Proteomes" id="UP001153069"/>
    </source>
</evidence>
<name>A0A9N8HF30_9STRA</name>
<keyword evidence="1" id="KW-0812">Transmembrane</keyword>
<gene>
    <name evidence="3" type="ORF">SEMRO_329_G118820.1</name>
</gene>
<keyword evidence="1" id="KW-0472">Membrane</keyword>